<feature type="non-terminal residue" evidence="1">
    <location>
        <position position="1"/>
    </location>
</feature>
<accession>A0A382YGL2</accession>
<gene>
    <name evidence="1" type="ORF">METZ01_LOCUS435311</name>
</gene>
<dbReference type="AlphaFoldDB" id="A0A382YGL2"/>
<proteinExistence type="predicted"/>
<sequence length="169" mass="19063">IPGDYWQELYVEVSEATHPPRGESSYSFSDKALSGWREKRLEILDEGDELHAFFRFDGSTCTNLGLPLLFEYRVDLCRQGEDNYRLLGFSCEPHPDDTGHTGMCAYLQDAGAIMEKIRVPPALPDSSLAKVLEWNPPVSPAGCLCAQSSRDHKWRIVLQTLHYSLLSES</sequence>
<dbReference type="EMBL" id="UINC01175699">
    <property type="protein sequence ID" value="SVD82457.1"/>
    <property type="molecule type" value="Genomic_DNA"/>
</dbReference>
<reference evidence="1" key="1">
    <citation type="submission" date="2018-05" db="EMBL/GenBank/DDBJ databases">
        <authorList>
            <person name="Lanie J.A."/>
            <person name="Ng W.-L."/>
            <person name="Kazmierczak K.M."/>
            <person name="Andrzejewski T.M."/>
            <person name="Davidsen T.M."/>
            <person name="Wayne K.J."/>
            <person name="Tettelin H."/>
            <person name="Glass J.I."/>
            <person name="Rusch D."/>
            <person name="Podicherti R."/>
            <person name="Tsui H.-C.T."/>
            <person name="Winkler M.E."/>
        </authorList>
    </citation>
    <scope>NUCLEOTIDE SEQUENCE</scope>
</reference>
<name>A0A382YGL2_9ZZZZ</name>
<evidence type="ECO:0000313" key="1">
    <source>
        <dbReference type="EMBL" id="SVD82457.1"/>
    </source>
</evidence>
<protein>
    <submittedName>
        <fullName evidence="1">Uncharacterized protein</fullName>
    </submittedName>
</protein>
<organism evidence="1">
    <name type="scientific">marine metagenome</name>
    <dbReference type="NCBI Taxonomy" id="408172"/>
    <lineage>
        <taxon>unclassified sequences</taxon>
        <taxon>metagenomes</taxon>
        <taxon>ecological metagenomes</taxon>
    </lineage>
</organism>